<feature type="compositionally biased region" description="Basic and acidic residues" evidence="1">
    <location>
        <begin position="95"/>
        <end position="110"/>
    </location>
</feature>
<name>A0ABR0AEU2_9CRUS</name>
<evidence type="ECO:0000256" key="1">
    <source>
        <dbReference type="SAM" id="MobiDB-lite"/>
    </source>
</evidence>
<accession>A0ABR0AEU2</accession>
<reference evidence="2 3" key="1">
    <citation type="journal article" date="2023" name="Nucleic Acids Res.">
        <title>The hologenome of Daphnia magna reveals possible DNA methylation and microbiome-mediated evolution of the host genome.</title>
        <authorList>
            <person name="Chaturvedi A."/>
            <person name="Li X."/>
            <person name="Dhandapani V."/>
            <person name="Marshall H."/>
            <person name="Kissane S."/>
            <person name="Cuenca-Cambronero M."/>
            <person name="Asole G."/>
            <person name="Calvet F."/>
            <person name="Ruiz-Romero M."/>
            <person name="Marangio P."/>
            <person name="Guigo R."/>
            <person name="Rago D."/>
            <person name="Mirbahai L."/>
            <person name="Eastwood N."/>
            <person name="Colbourne J.K."/>
            <person name="Zhou J."/>
            <person name="Mallon E."/>
            <person name="Orsini L."/>
        </authorList>
    </citation>
    <scope>NUCLEOTIDE SEQUENCE [LARGE SCALE GENOMIC DNA]</scope>
    <source>
        <strain evidence="2">LRV0_1</strain>
    </source>
</reference>
<dbReference type="EMBL" id="JAOYFB010000037">
    <property type="protein sequence ID" value="KAK4023637.1"/>
    <property type="molecule type" value="Genomic_DNA"/>
</dbReference>
<feature type="compositionally biased region" description="Basic and acidic residues" evidence="1">
    <location>
        <begin position="117"/>
        <end position="138"/>
    </location>
</feature>
<evidence type="ECO:0000313" key="2">
    <source>
        <dbReference type="EMBL" id="KAK4023637.1"/>
    </source>
</evidence>
<keyword evidence="3" id="KW-1185">Reference proteome</keyword>
<organism evidence="2 3">
    <name type="scientific">Daphnia magna</name>
    <dbReference type="NCBI Taxonomy" id="35525"/>
    <lineage>
        <taxon>Eukaryota</taxon>
        <taxon>Metazoa</taxon>
        <taxon>Ecdysozoa</taxon>
        <taxon>Arthropoda</taxon>
        <taxon>Crustacea</taxon>
        <taxon>Branchiopoda</taxon>
        <taxon>Diplostraca</taxon>
        <taxon>Cladocera</taxon>
        <taxon>Anomopoda</taxon>
        <taxon>Daphniidae</taxon>
        <taxon>Daphnia</taxon>
    </lineage>
</organism>
<gene>
    <name evidence="2" type="ORF">OUZ56_009037</name>
</gene>
<evidence type="ECO:0000313" key="3">
    <source>
        <dbReference type="Proteomes" id="UP001234178"/>
    </source>
</evidence>
<dbReference type="Proteomes" id="UP001234178">
    <property type="component" value="Unassembled WGS sequence"/>
</dbReference>
<sequence length="138" mass="16023">MASAFTLYGDVMQELRKKIDTGRSQGYNYQVKDSVAIFGTRGVTHSTKNTLHTRRLARRKKERGKILWCVAESRDIQVTGYGRLDERMSGGAAHEPMRENRRGARDEPTQDRNSAIDSDRSYYMEDEPRRQREHSNKK</sequence>
<feature type="region of interest" description="Disordered" evidence="1">
    <location>
        <begin position="82"/>
        <end position="138"/>
    </location>
</feature>
<protein>
    <submittedName>
        <fullName evidence="2">Uncharacterized protein</fullName>
    </submittedName>
</protein>
<comment type="caution">
    <text evidence="2">The sequence shown here is derived from an EMBL/GenBank/DDBJ whole genome shotgun (WGS) entry which is preliminary data.</text>
</comment>
<proteinExistence type="predicted"/>